<gene>
    <name evidence="2" type="ORF">AM592_07050</name>
</gene>
<dbReference type="Proteomes" id="UP000067625">
    <property type="component" value="Chromosome"/>
</dbReference>
<proteinExistence type="predicted"/>
<dbReference type="Pfam" id="PF14179">
    <property type="entry name" value="YppG"/>
    <property type="match status" value="1"/>
</dbReference>
<dbReference type="EMBL" id="CP012600">
    <property type="protein sequence ID" value="ALC81379.1"/>
    <property type="molecule type" value="Genomic_DNA"/>
</dbReference>
<protein>
    <recommendedName>
        <fullName evidence="4">Spore coat protein</fullName>
    </recommendedName>
</protein>
<dbReference type="AlphaFoldDB" id="A0A0M4FJ13"/>
<dbReference type="OrthoDB" id="2456726at2"/>
<reference evidence="3" key="1">
    <citation type="submission" date="2015-08" db="EMBL/GenBank/DDBJ databases">
        <title>Genome sequencing project for genomic taxonomy and phylogenomics of Bacillus-like bacteria.</title>
        <authorList>
            <person name="Liu B."/>
            <person name="Wang J."/>
            <person name="Zhu Y."/>
            <person name="Liu G."/>
            <person name="Chen Q."/>
            <person name="Chen Z."/>
            <person name="Lan J."/>
            <person name="Che J."/>
            <person name="Ge C."/>
            <person name="Shi H."/>
            <person name="Pan Z."/>
            <person name="Liu X."/>
        </authorList>
    </citation>
    <scope>NUCLEOTIDE SEQUENCE [LARGE SCALE GENOMIC DNA]</scope>
    <source>
        <strain evidence="3">FJAT-4402</strain>
    </source>
</reference>
<evidence type="ECO:0000313" key="3">
    <source>
        <dbReference type="Proteomes" id="UP000067625"/>
    </source>
</evidence>
<dbReference type="RefSeq" id="WP_082363824.1">
    <property type="nucleotide sequence ID" value="NZ_CP012600.1"/>
</dbReference>
<name>A0A0M4FJ13_9BACI</name>
<feature type="compositionally biased region" description="Polar residues" evidence="1">
    <location>
        <begin position="45"/>
        <end position="54"/>
    </location>
</feature>
<feature type="region of interest" description="Disordered" evidence="1">
    <location>
        <begin position="26"/>
        <end position="89"/>
    </location>
</feature>
<accession>A0A0M4FJ13</accession>
<evidence type="ECO:0000256" key="1">
    <source>
        <dbReference type="SAM" id="MobiDB-lite"/>
    </source>
</evidence>
<evidence type="ECO:0008006" key="4">
    <source>
        <dbReference type="Google" id="ProtNLM"/>
    </source>
</evidence>
<keyword evidence="3" id="KW-1185">Reference proteome</keyword>
<organism evidence="2 3">
    <name type="scientific">Bacillus gobiensis</name>
    <dbReference type="NCBI Taxonomy" id="1441095"/>
    <lineage>
        <taxon>Bacteria</taxon>
        <taxon>Bacillati</taxon>
        <taxon>Bacillota</taxon>
        <taxon>Bacilli</taxon>
        <taxon>Bacillales</taxon>
        <taxon>Bacillaceae</taxon>
        <taxon>Bacillus</taxon>
    </lineage>
</organism>
<reference evidence="2 3" key="2">
    <citation type="journal article" date="2016" name="Int. J. Syst. Evol. Microbiol.">
        <title>Bacillus gobiensis sp. nov., isolated from a soil sample.</title>
        <authorList>
            <person name="Liu B."/>
            <person name="Liu G.H."/>
            <person name="Cetin S."/>
            <person name="Schumann P."/>
            <person name="Pan Z.Z."/>
            <person name="Chen Q.Q."/>
        </authorList>
    </citation>
    <scope>NUCLEOTIDE SEQUENCE [LARGE SCALE GENOMIC DNA]</scope>
    <source>
        <strain evidence="2 3">FJAT-4402</strain>
    </source>
</reference>
<dbReference type="InterPro" id="IPR025555">
    <property type="entry name" value="YppG"/>
</dbReference>
<dbReference type="PATRIC" id="fig|1441095.3.peg.1556"/>
<sequence>MNNRRQTRLYPEQLYGYAPYHSSAQQYPHYPSAYQTHSPGAAHNQYPTQPQTLSHIPYYDEPNSYQGMQQLPLSYPNPYPQPRPNQQQPSQFMSIMSQFKKSNGQYDFNKLMDTAGQMMNTVNQMGSLAKGFTSFFKS</sequence>
<evidence type="ECO:0000313" key="2">
    <source>
        <dbReference type="EMBL" id="ALC81379.1"/>
    </source>
</evidence>